<proteinExistence type="inferred from homology"/>
<dbReference type="OrthoDB" id="407298at2759"/>
<dbReference type="GO" id="GO:0034440">
    <property type="term" value="P:lipid oxidation"/>
    <property type="evidence" value="ECO:0007669"/>
    <property type="project" value="InterPro"/>
</dbReference>
<evidence type="ECO:0000256" key="7">
    <source>
        <dbReference type="PROSITE-ProRule" id="PRU00152"/>
    </source>
</evidence>
<evidence type="ECO:0000313" key="12">
    <source>
        <dbReference type="EMBL" id="RVE68777.1"/>
    </source>
</evidence>
<evidence type="ECO:0000256" key="8">
    <source>
        <dbReference type="RuleBase" id="RU003974"/>
    </source>
</evidence>
<dbReference type="Pfam" id="PF00305">
    <property type="entry name" value="Lipoxygenase"/>
    <property type="match status" value="1"/>
</dbReference>
<keyword evidence="3 8" id="KW-0223">Dioxygenase</keyword>
<gene>
    <name evidence="12" type="ORF">OJAV_G00095090</name>
</gene>
<evidence type="ECO:0008006" key="14">
    <source>
        <dbReference type="Google" id="ProtNLM"/>
    </source>
</evidence>
<dbReference type="AlphaFoldDB" id="A0A437D1Y4"/>
<keyword evidence="6" id="KW-0443">Lipid metabolism</keyword>
<dbReference type="Pfam" id="PF01477">
    <property type="entry name" value="PLAT"/>
    <property type="match status" value="1"/>
</dbReference>
<organism evidence="12 13">
    <name type="scientific">Oryzias javanicus</name>
    <name type="common">Javanese ricefish</name>
    <name type="synonym">Aplocheilus javanicus</name>
    <dbReference type="NCBI Taxonomy" id="123683"/>
    <lineage>
        <taxon>Eukaryota</taxon>
        <taxon>Metazoa</taxon>
        <taxon>Chordata</taxon>
        <taxon>Craniata</taxon>
        <taxon>Vertebrata</taxon>
        <taxon>Euteleostomi</taxon>
        <taxon>Actinopterygii</taxon>
        <taxon>Neopterygii</taxon>
        <taxon>Teleostei</taxon>
        <taxon>Neoteleostei</taxon>
        <taxon>Acanthomorphata</taxon>
        <taxon>Ovalentaria</taxon>
        <taxon>Atherinomorphae</taxon>
        <taxon>Beloniformes</taxon>
        <taxon>Adrianichthyidae</taxon>
        <taxon>Oryziinae</taxon>
        <taxon>Oryzias</taxon>
    </lineage>
</organism>
<sequence>MGYQSELNPIYQSNQCKHLYSNGHICKERKLQMAEISNRSSKKFQHQRQQSSAPTTAKRRVGYKRGELLGWCICRQVLQFPQLSVTEVISASGENMAVEYEVTIFTVDSLPSWSLYKSLSITLEGTKGRSDPTCYRKFNLPLFGTSEIKFPLKCNADLGHLLGIKLEHYWSTPFHSPWYHVKVEVESPIGSIFKFPIHQSISSGKEYFFREGKAMLPQKEKNEELIKHRQKEIKDQQKIYGWKVYEEGVPHCLEADTPPVDETFSLSKLTEFGLTAAIEKIKLTWTQHSEHMDALRNLDQVEDLLKQNLTKKSEYTMNNWTKDSFFGSQFLNGLNPMVIRRIDSLPKNLSVKDDMKGNIFLCDYTILEGVEANTINGKKQYLTAPLVLLHKNQKDEMMPIAIQLKQKPGEDNPVFFPSDSESDWLLAKLYVKSADFNLHELNYHLLRTHLLAEVFAVSLKRNLPRVHPVHKILIRHTHDTLFINILARRDLISKDGIFTKFTASGGDGMITILGKSLSNLTYSSLCIPDDIKDRGLGDVKNFYYKEDGLKLWEIMHSFVKETLSYYYEEDYDVKEDDELQNWIKEISVHGFLKETKTENPVKHTTGDHPCTGNTEIPQRFETKEELFKFVTMVMFTCSAQHSAVNTGQYDFYGWMPNGPSTMQEPPPTKKGTVTETTIIKALPDIPVIIESMATIWLLSMQAHDSSFLPDFKQKYFTKTSLVTKSESSKRGS</sequence>
<name>A0A437D1Y4_ORYJA</name>
<evidence type="ECO:0000256" key="5">
    <source>
        <dbReference type="ARBA" id="ARBA00023004"/>
    </source>
</evidence>
<keyword evidence="4 8" id="KW-0560">Oxidoreductase</keyword>
<dbReference type="Gene3D" id="1.20.245.10">
    <property type="entry name" value="Lipoxygenase-1, Domain 5"/>
    <property type="match status" value="1"/>
</dbReference>
<keyword evidence="5 8" id="KW-0408">Iron</keyword>
<evidence type="ECO:0000259" key="11">
    <source>
        <dbReference type="PROSITE" id="PS51393"/>
    </source>
</evidence>
<dbReference type="PROSITE" id="PS51393">
    <property type="entry name" value="LIPOXYGENASE_3"/>
    <property type="match status" value="1"/>
</dbReference>
<reference evidence="12 13" key="2">
    <citation type="submission" date="2019-01" db="EMBL/GenBank/DDBJ databases">
        <title>A chromosome length genome reference of the Java medaka (oryzias javanicus).</title>
        <authorList>
            <person name="Herpin A."/>
            <person name="Takehana Y."/>
            <person name="Naruse K."/>
            <person name="Ansai S."/>
            <person name="Kawaguchi M."/>
        </authorList>
    </citation>
    <scope>NUCLEOTIDE SEQUENCE [LARGE SCALE GENOMIC DNA]</scope>
    <source>
        <strain evidence="12">RS831</strain>
        <tissue evidence="12">Whole body</tissue>
    </source>
</reference>
<feature type="domain" description="PLAT" evidence="10">
    <location>
        <begin position="98"/>
        <end position="215"/>
    </location>
</feature>
<dbReference type="EMBL" id="CM012445">
    <property type="protein sequence ID" value="RVE68777.1"/>
    <property type="molecule type" value="Genomic_DNA"/>
</dbReference>
<dbReference type="InterPro" id="IPR036392">
    <property type="entry name" value="PLAT/LH2_dom_sf"/>
</dbReference>
<feature type="region of interest" description="Disordered" evidence="9">
    <location>
        <begin position="37"/>
        <end position="58"/>
    </location>
</feature>
<dbReference type="InterPro" id="IPR013819">
    <property type="entry name" value="LipOase_C"/>
</dbReference>
<dbReference type="InterPro" id="IPR000907">
    <property type="entry name" value="LipOase"/>
</dbReference>
<dbReference type="PROSITE" id="PS50095">
    <property type="entry name" value="PLAT"/>
    <property type="match status" value="1"/>
</dbReference>
<evidence type="ECO:0000256" key="1">
    <source>
        <dbReference type="ARBA" id="ARBA00001962"/>
    </source>
</evidence>
<evidence type="ECO:0000256" key="3">
    <source>
        <dbReference type="ARBA" id="ARBA00022964"/>
    </source>
</evidence>
<reference evidence="12 13" key="1">
    <citation type="submission" date="2018-11" db="EMBL/GenBank/DDBJ databases">
        <authorList>
            <person name="Lopez-Roques C."/>
            <person name="Donnadieu C."/>
            <person name="Bouchez O."/>
            <person name="Klopp C."/>
            <person name="Cabau C."/>
            <person name="Zahm M."/>
        </authorList>
    </citation>
    <scope>NUCLEOTIDE SEQUENCE [LARGE SCALE GENOMIC DNA]</scope>
    <source>
        <strain evidence="12">RS831</strain>
        <tissue evidence="12">Whole body</tissue>
    </source>
</reference>
<comment type="caution">
    <text evidence="7">Lacks conserved residue(s) required for the propagation of feature annotation.</text>
</comment>
<evidence type="ECO:0000256" key="2">
    <source>
        <dbReference type="ARBA" id="ARBA00022723"/>
    </source>
</evidence>
<keyword evidence="2 8" id="KW-0479">Metal-binding</keyword>
<evidence type="ECO:0000313" key="13">
    <source>
        <dbReference type="Proteomes" id="UP000283210"/>
    </source>
</evidence>
<dbReference type="PROSITE" id="PS00711">
    <property type="entry name" value="LIPOXYGENASE_1"/>
    <property type="match status" value="1"/>
</dbReference>
<dbReference type="PRINTS" id="PR00087">
    <property type="entry name" value="LIPOXYGENASE"/>
</dbReference>
<evidence type="ECO:0000256" key="9">
    <source>
        <dbReference type="SAM" id="MobiDB-lite"/>
    </source>
</evidence>
<dbReference type="InterPro" id="IPR036226">
    <property type="entry name" value="LipOase_C_sf"/>
</dbReference>
<dbReference type="Gene3D" id="2.60.60.20">
    <property type="entry name" value="PLAT/LH2 domain"/>
    <property type="match status" value="1"/>
</dbReference>
<evidence type="ECO:0000259" key="10">
    <source>
        <dbReference type="PROSITE" id="PS50095"/>
    </source>
</evidence>
<dbReference type="InterPro" id="IPR001024">
    <property type="entry name" value="PLAT/LH2_dom"/>
</dbReference>
<protein>
    <recommendedName>
        <fullName evidence="14">Lipoxygenase domain-containing protein</fullName>
    </recommendedName>
</protein>
<comment type="similarity">
    <text evidence="8">Belongs to the lipoxygenase family.</text>
</comment>
<keyword evidence="13" id="KW-1185">Reference proteome</keyword>
<dbReference type="GO" id="GO:0046872">
    <property type="term" value="F:metal ion binding"/>
    <property type="evidence" value="ECO:0007669"/>
    <property type="project" value="UniProtKB-KW"/>
</dbReference>
<evidence type="ECO:0000256" key="6">
    <source>
        <dbReference type="ARBA" id="ARBA00023098"/>
    </source>
</evidence>
<dbReference type="Gene3D" id="3.10.450.60">
    <property type="match status" value="1"/>
</dbReference>
<dbReference type="SUPFAM" id="SSF48484">
    <property type="entry name" value="Lipoxigenase"/>
    <property type="match status" value="1"/>
</dbReference>
<dbReference type="SUPFAM" id="SSF49723">
    <property type="entry name" value="Lipase/lipooxygenase domain (PLAT/LH2 domain)"/>
    <property type="match status" value="1"/>
</dbReference>
<evidence type="ECO:0000256" key="4">
    <source>
        <dbReference type="ARBA" id="ARBA00023002"/>
    </source>
</evidence>
<accession>A0A437D1Y4</accession>
<dbReference type="Proteomes" id="UP000283210">
    <property type="component" value="Chromosome 9"/>
</dbReference>
<comment type="cofactor">
    <cofactor evidence="1 8">
        <name>Fe cation</name>
        <dbReference type="ChEBI" id="CHEBI:24875"/>
    </cofactor>
</comment>
<feature type="domain" description="Lipoxygenase" evidence="11">
    <location>
        <begin position="215"/>
        <end position="732"/>
    </location>
</feature>
<dbReference type="GO" id="GO:0016702">
    <property type="term" value="F:oxidoreductase activity, acting on single donors with incorporation of molecular oxygen, incorporation of two atoms of oxygen"/>
    <property type="evidence" value="ECO:0007669"/>
    <property type="project" value="InterPro"/>
</dbReference>
<dbReference type="PANTHER" id="PTHR11771">
    <property type="entry name" value="LIPOXYGENASE"/>
    <property type="match status" value="1"/>
</dbReference>
<dbReference type="InterPro" id="IPR020833">
    <property type="entry name" value="LipOase_Fe_BS"/>
</dbReference>